<proteinExistence type="predicted"/>
<name>A0A4R3VFG7_ROSSA</name>
<organism evidence="1 2">
    <name type="scientific">Roseateles saccharophilus</name>
    <name type="common">Pseudomonas saccharophila</name>
    <dbReference type="NCBI Taxonomy" id="304"/>
    <lineage>
        <taxon>Bacteria</taxon>
        <taxon>Pseudomonadati</taxon>
        <taxon>Pseudomonadota</taxon>
        <taxon>Betaproteobacteria</taxon>
        <taxon>Burkholderiales</taxon>
        <taxon>Sphaerotilaceae</taxon>
        <taxon>Roseateles</taxon>
    </lineage>
</organism>
<reference evidence="1 2" key="1">
    <citation type="submission" date="2019-03" db="EMBL/GenBank/DDBJ databases">
        <title>Genomic Encyclopedia of Type Strains, Phase IV (KMG-IV): sequencing the most valuable type-strain genomes for metagenomic binning, comparative biology and taxonomic classification.</title>
        <authorList>
            <person name="Goeker M."/>
        </authorList>
    </citation>
    <scope>NUCLEOTIDE SEQUENCE [LARGE SCALE GENOMIC DNA]</scope>
    <source>
        <strain evidence="1 2">DSM 654</strain>
    </source>
</reference>
<accession>A0A4R3VFG7</accession>
<comment type="caution">
    <text evidence="1">The sequence shown here is derived from an EMBL/GenBank/DDBJ whole genome shotgun (WGS) entry which is preliminary data.</text>
</comment>
<dbReference type="RefSeq" id="WP_165917479.1">
    <property type="nucleotide sequence ID" value="NZ_CBCSGL010000001.1"/>
</dbReference>
<dbReference type="Proteomes" id="UP000295110">
    <property type="component" value="Unassembled WGS sequence"/>
</dbReference>
<sequence>MTTNQEMMPGYEADDCPLTAADLKGVDKLTKAQSPRGAVLRKQSLF</sequence>
<protein>
    <submittedName>
        <fullName evidence="1">Uncharacterized protein</fullName>
    </submittedName>
</protein>
<gene>
    <name evidence="1" type="ORF">EV671_1004240</name>
</gene>
<evidence type="ECO:0000313" key="2">
    <source>
        <dbReference type="Proteomes" id="UP000295110"/>
    </source>
</evidence>
<keyword evidence="2" id="KW-1185">Reference proteome</keyword>
<evidence type="ECO:0000313" key="1">
    <source>
        <dbReference type="EMBL" id="TCV02464.1"/>
    </source>
</evidence>
<dbReference type="EMBL" id="SMBU01000004">
    <property type="protein sequence ID" value="TCV02464.1"/>
    <property type="molecule type" value="Genomic_DNA"/>
</dbReference>
<dbReference type="AlphaFoldDB" id="A0A4R3VFG7"/>